<name>A0A1I2WR19_9ACTN</name>
<dbReference type="SUPFAM" id="SSF47336">
    <property type="entry name" value="ACP-like"/>
    <property type="match status" value="1"/>
</dbReference>
<dbReference type="AlphaFoldDB" id="A0A1I2WR19"/>
<dbReference type="InterPro" id="IPR009081">
    <property type="entry name" value="PP-bd_ACP"/>
</dbReference>
<dbReference type="InterPro" id="IPR036736">
    <property type="entry name" value="ACP-like_sf"/>
</dbReference>
<sequence length="104" mass="11433">MSPLSDDTPCSWLDRLPDPVQLRAMTPDARARTIGHCLRLELHHLLAVPPGHRLSPGLPLRGQGLDTLDALHLGRRIRRALDAEVPAEVLRESTVGELTALLAR</sequence>
<protein>
    <submittedName>
        <fullName evidence="2">Phosphopantetheine attachment site</fullName>
    </submittedName>
</protein>
<evidence type="ECO:0000313" key="3">
    <source>
        <dbReference type="Proteomes" id="UP000181942"/>
    </source>
</evidence>
<dbReference type="RefSeq" id="WP_075033383.1">
    <property type="nucleotide sequence ID" value="NZ_FONR01000039.1"/>
</dbReference>
<dbReference type="EMBL" id="FONR01000039">
    <property type="protein sequence ID" value="SFH03127.1"/>
    <property type="molecule type" value="Genomic_DNA"/>
</dbReference>
<evidence type="ECO:0000259" key="1">
    <source>
        <dbReference type="Pfam" id="PF00550"/>
    </source>
</evidence>
<dbReference type="OrthoDB" id="4283683at2"/>
<dbReference type="Pfam" id="PF00550">
    <property type="entry name" value="PP-binding"/>
    <property type="match status" value="1"/>
</dbReference>
<dbReference type="Gene3D" id="1.10.1200.10">
    <property type="entry name" value="ACP-like"/>
    <property type="match status" value="1"/>
</dbReference>
<proteinExistence type="predicted"/>
<dbReference type="Proteomes" id="UP000181942">
    <property type="component" value="Unassembled WGS sequence"/>
</dbReference>
<reference evidence="2 3" key="1">
    <citation type="submission" date="2016-10" db="EMBL/GenBank/DDBJ databases">
        <authorList>
            <person name="de Groot N.N."/>
        </authorList>
    </citation>
    <scope>NUCLEOTIDE SEQUENCE [LARGE SCALE GENOMIC DNA]</scope>
    <source>
        <strain evidence="2 3">OK461</strain>
    </source>
</reference>
<accession>A0A1I2WR19</accession>
<feature type="domain" description="Carrier" evidence="1">
    <location>
        <begin position="46"/>
        <end position="102"/>
    </location>
</feature>
<organism evidence="2 3">
    <name type="scientific">Streptomyces mirabilis</name>
    <dbReference type="NCBI Taxonomy" id="68239"/>
    <lineage>
        <taxon>Bacteria</taxon>
        <taxon>Bacillati</taxon>
        <taxon>Actinomycetota</taxon>
        <taxon>Actinomycetes</taxon>
        <taxon>Kitasatosporales</taxon>
        <taxon>Streptomycetaceae</taxon>
        <taxon>Streptomyces</taxon>
    </lineage>
</organism>
<gene>
    <name evidence="2" type="ORF">SAMN02787118_13912</name>
</gene>
<evidence type="ECO:0000313" key="2">
    <source>
        <dbReference type="EMBL" id="SFH03127.1"/>
    </source>
</evidence>